<dbReference type="InterPro" id="IPR036866">
    <property type="entry name" value="RibonucZ/Hydroxyglut_hydro"/>
</dbReference>
<feature type="domain" description="Metallo-beta-lactamase" evidence="1">
    <location>
        <begin position="6"/>
        <end position="170"/>
    </location>
</feature>
<evidence type="ECO:0000259" key="1">
    <source>
        <dbReference type="SMART" id="SM00849"/>
    </source>
</evidence>
<dbReference type="Proteomes" id="UP000175669">
    <property type="component" value="Unassembled WGS sequence"/>
</dbReference>
<dbReference type="Pfam" id="PF00753">
    <property type="entry name" value="Lactamase_B"/>
    <property type="match status" value="1"/>
</dbReference>
<dbReference type="InterPro" id="IPR050662">
    <property type="entry name" value="Sec-metab_biosynth-thioest"/>
</dbReference>
<organism evidence="2 3">
    <name type="scientific">Pseudohongiella acticola</name>
    <dbReference type="NCBI Taxonomy" id="1524254"/>
    <lineage>
        <taxon>Bacteria</taxon>
        <taxon>Pseudomonadati</taxon>
        <taxon>Pseudomonadota</taxon>
        <taxon>Gammaproteobacteria</taxon>
        <taxon>Pseudomonadales</taxon>
        <taxon>Pseudohongiellaceae</taxon>
        <taxon>Pseudohongiella</taxon>
    </lineage>
</organism>
<dbReference type="Pfam" id="PF17778">
    <property type="entry name" value="WHD_BLACT"/>
    <property type="match status" value="1"/>
</dbReference>
<dbReference type="SUPFAM" id="SSF56281">
    <property type="entry name" value="Metallo-hydrolase/oxidoreductase"/>
    <property type="match status" value="1"/>
</dbReference>
<protein>
    <recommendedName>
        <fullName evidence="1">Metallo-beta-lactamase domain-containing protein</fullName>
    </recommendedName>
</protein>
<dbReference type="InterPro" id="IPR041516">
    <property type="entry name" value="LACTB2_WH"/>
</dbReference>
<comment type="caution">
    <text evidence="2">The sequence shown here is derived from an EMBL/GenBank/DDBJ whole genome shotgun (WGS) entry which is preliminary data.</text>
</comment>
<keyword evidence="3" id="KW-1185">Reference proteome</keyword>
<dbReference type="InterPro" id="IPR036388">
    <property type="entry name" value="WH-like_DNA-bd_sf"/>
</dbReference>
<dbReference type="CDD" id="cd16278">
    <property type="entry name" value="metallo-hydrolase-like_MBL-fold"/>
    <property type="match status" value="1"/>
</dbReference>
<dbReference type="Gene3D" id="1.10.10.10">
    <property type="entry name" value="Winged helix-like DNA-binding domain superfamily/Winged helix DNA-binding domain"/>
    <property type="match status" value="1"/>
</dbReference>
<accession>A0A1E8CFU3</accession>
<dbReference type="Gene3D" id="3.60.15.10">
    <property type="entry name" value="Ribonuclease Z/Hydroxyacylglutathione hydrolase-like"/>
    <property type="match status" value="1"/>
</dbReference>
<dbReference type="PANTHER" id="PTHR23131:SF0">
    <property type="entry name" value="ENDORIBONUCLEASE LACTB2"/>
    <property type="match status" value="1"/>
</dbReference>
<evidence type="ECO:0000313" key="3">
    <source>
        <dbReference type="Proteomes" id="UP000175669"/>
    </source>
</evidence>
<dbReference type="SMART" id="SM00849">
    <property type="entry name" value="Lactamase_B"/>
    <property type="match status" value="1"/>
</dbReference>
<name>A0A1E8CFU3_9GAMM</name>
<dbReference type="OrthoDB" id="9784009at2"/>
<dbReference type="PANTHER" id="PTHR23131">
    <property type="entry name" value="ENDORIBONUCLEASE LACTB2"/>
    <property type="match status" value="1"/>
</dbReference>
<dbReference type="AlphaFoldDB" id="A0A1E8CFU3"/>
<gene>
    <name evidence="2" type="ORF">PHACT_14465</name>
</gene>
<evidence type="ECO:0000313" key="2">
    <source>
        <dbReference type="EMBL" id="OFE11067.1"/>
    </source>
</evidence>
<sequence length="268" mass="28990">MMTGPGTNTYVLGDRELAVVDPGPDLAAHTDAIMQALSGKPLKWIFVTHTHGDHSPGTQALQALTGASVIGFAPPPDALYQDATFKPDRLFRDGEQIACDGFSMRLIHTPGHVSNHVCFLLEDDALLFTGDHILQGTTPVILPPDGDMRDYLASLAQLQTLSLKALAPGHGDIMHEPEQMITTLIRHRQRREQKIVTALQDLGPAALDVLVTQAYDDVAAHLIPWAKKTLLAHLIKLVRDGRASAEGSLTDEATLWSLSPEPLAGNRS</sequence>
<reference evidence="3" key="1">
    <citation type="submission" date="2016-07" db="EMBL/GenBank/DDBJ databases">
        <authorList>
            <person name="Florea S."/>
            <person name="Webb J.S."/>
            <person name="Jaromczyk J."/>
            <person name="Schardl C.L."/>
        </authorList>
    </citation>
    <scope>NUCLEOTIDE SEQUENCE [LARGE SCALE GENOMIC DNA]</scope>
    <source>
        <strain evidence="3">KCTC 42131</strain>
    </source>
</reference>
<proteinExistence type="predicted"/>
<dbReference type="InterPro" id="IPR001279">
    <property type="entry name" value="Metallo-B-lactamas"/>
</dbReference>
<dbReference type="EMBL" id="MASR01000003">
    <property type="protein sequence ID" value="OFE11067.1"/>
    <property type="molecule type" value="Genomic_DNA"/>
</dbReference>
<dbReference type="STRING" id="1524254.PHACT_14465"/>
<dbReference type="RefSeq" id="WP_070119002.1">
    <property type="nucleotide sequence ID" value="NZ_CAXATG010000006.1"/>
</dbReference>